<dbReference type="AlphaFoldDB" id="A0A3S3A276"/>
<gene>
    <name evidence="3" type="ORF">EF834_17435</name>
</gene>
<keyword evidence="2" id="KW-0732">Signal</keyword>
<organism evidence="3 4">
    <name type="scientific">Rhodococcus spongiicola</name>
    <dbReference type="NCBI Taxonomy" id="2487352"/>
    <lineage>
        <taxon>Bacteria</taxon>
        <taxon>Bacillati</taxon>
        <taxon>Actinomycetota</taxon>
        <taxon>Actinomycetes</taxon>
        <taxon>Mycobacteriales</taxon>
        <taxon>Nocardiaceae</taxon>
        <taxon>Rhodococcus</taxon>
    </lineage>
</organism>
<dbReference type="RefSeq" id="WP_127948474.1">
    <property type="nucleotide sequence ID" value="NZ_RKLN01000007.1"/>
</dbReference>
<reference evidence="3 4" key="1">
    <citation type="submission" date="2018-11" db="EMBL/GenBank/DDBJ databases">
        <title>Rhodococcus spongicola sp. nov. and Rhodococcus xishaensis sp. nov. from marine sponges.</title>
        <authorList>
            <person name="Li L."/>
            <person name="Lin H.W."/>
        </authorList>
    </citation>
    <scope>NUCLEOTIDE SEQUENCE [LARGE SCALE GENOMIC DNA]</scope>
    <source>
        <strain evidence="3 4">LHW50502</strain>
    </source>
</reference>
<feature type="transmembrane region" description="Helical" evidence="1">
    <location>
        <begin position="64"/>
        <end position="85"/>
    </location>
</feature>
<dbReference type="EMBL" id="RKLN01000007">
    <property type="protein sequence ID" value="RVW00430.1"/>
    <property type="molecule type" value="Genomic_DNA"/>
</dbReference>
<sequence length="99" mass="10151">MGFIRKAMVVVAVTSGLVAGGSGIAQANTRAVDPSLPAWSTGSWIPAGSLIDIITDPDAGPLEYAAFSVVFPFAFTAHMVVCLSVPNENLSVRGVLGCD</sequence>
<feature type="signal peptide" evidence="2">
    <location>
        <begin position="1"/>
        <end position="27"/>
    </location>
</feature>
<evidence type="ECO:0000256" key="1">
    <source>
        <dbReference type="SAM" id="Phobius"/>
    </source>
</evidence>
<feature type="chain" id="PRO_5018603691" evidence="2">
    <location>
        <begin position="28"/>
        <end position="99"/>
    </location>
</feature>
<keyword evidence="1" id="KW-1133">Transmembrane helix</keyword>
<keyword evidence="1" id="KW-0812">Transmembrane</keyword>
<name>A0A3S3A276_9NOCA</name>
<dbReference type="OrthoDB" id="9916756at2"/>
<protein>
    <submittedName>
        <fullName evidence="3">Uncharacterized protein</fullName>
    </submittedName>
</protein>
<keyword evidence="1" id="KW-0472">Membrane</keyword>
<evidence type="ECO:0000313" key="4">
    <source>
        <dbReference type="Proteomes" id="UP000284333"/>
    </source>
</evidence>
<keyword evidence="4" id="KW-1185">Reference proteome</keyword>
<evidence type="ECO:0000313" key="3">
    <source>
        <dbReference type="EMBL" id="RVW00430.1"/>
    </source>
</evidence>
<comment type="caution">
    <text evidence="3">The sequence shown here is derived from an EMBL/GenBank/DDBJ whole genome shotgun (WGS) entry which is preliminary data.</text>
</comment>
<proteinExistence type="predicted"/>
<evidence type="ECO:0000256" key="2">
    <source>
        <dbReference type="SAM" id="SignalP"/>
    </source>
</evidence>
<dbReference type="Proteomes" id="UP000284333">
    <property type="component" value="Unassembled WGS sequence"/>
</dbReference>
<accession>A0A3S3A276</accession>